<dbReference type="AlphaFoldDB" id="A0A1I4RHQ5"/>
<evidence type="ECO:0000313" key="3">
    <source>
        <dbReference type="Proteomes" id="UP000183287"/>
    </source>
</evidence>
<gene>
    <name evidence="2" type="ORF">SAMN05421863_10339</name>
</gene>
<feature type="domain" description="DUF6998" evidence="1">
    <location>
        <begin position="11"/>
        <end position="141"/>
    </location>
</feature>
<reference evidence="3" key="1">
    <citation type="submission" date="2016-10" db="EMBL/GenBank/DDBJ databases">
        <authorList>
            <person name="Varghese N."/>
            <person name="Submissions S."/>
        </authorList>
    </citation>
    <scope>NUCLEOTIDE SEQUENCE [LARGE SCALE GENOMIC DNA]</scope>
    <source>
        <strain evidence="3">Nm44</strain>
    </source>
</reference>
<evidence type="ECO:0000259" key="1">
    <source>
        <dbReference type="Pfam" id="PF22522"/>
    </source>
</evidence>
<accession>A0A1I4RHQ5</accession>
<dbReference type="RefSeq" id="WP_074905842.1">
    <property type="nucleotide sequence ID" value="NZ_FOUB01000033.1"/>
</dbReference>
<dbReference type="EMBL" id="FOUB01000033">
    <property type="protein sequence ID" value="SFM51781.1"/>
    <property type="molecule type" value="Genomic_DNA"/>
</dbReference>
<organism evidence="2 3">
    <name type="scientific">Nitrosomonas communis</name>
    <dbReference type="NCBI Taxonomy" id="44574"/>
    <lineage>
        <taxon>Bacteria</taxon>
        <taxon>Pseudomonadati</taxon>
        <taxon>Pseudomonadota</taxon>
        <taxon>Betaproteobacteria</taxon>
        <taxon>Nitrosomonadales</taxon>
        <taxon>Nitrosomonadaceae</taxon>
        <taxon>Nitrosomonas</taxon>
    </lineage>
</organism>
<dbReference type="InterPro" id="IPR054267">
    <property type="entry name" value="DUF6998"/>
</dbReference>
<protein>
    <recommendedName>
        <fullName evidence="1">DUF6998 domain-containing protein</fullName>
    </recommendedName>
</protein>
<name>A0A1I4RHQ5_9PROT</name>
<keyword evidence="3" id="KW-1185">Reference proteome</keyword>
<dbReference type="OrthoDB" id="570199at2"/>
<proteinExistence type="predicted"/>
<dbReference type="Pfam" id="PF22522">
    <property type="entry name" value="DUF6998"/>
    <property type="match status" value="1"/>
</dbReference>
<sequence length="237" mass="26217">MALTQMQLIQSLGEAMAWFERELLWGVEPTELRHLCGRIGELYAALISNGQMAQQVNQPGYDVVSGNGERISVKTTAMMSTAGHIAFSANSLEFVDRVIVLRLNTEEMQIEVLLDAPLADVMPMLSPTTVGKRTLTLSKLLTRTRPSRRAATTSEVRYEGYLVRELESGTIEVEREGVSVQPVKPVLRELAVQLNVGLLNSRGNEFNTRQLGTQIIQSIRALENEIAPGIRALIAEE</sequence>
<dbReference type="Proteomes" id="UP000183287">
    <property type="component" value="Unassembled WGS sequence"/>
</dbReference>
<evidence type="ECO:0000313" key="2">
    <source>
        <dbReference type="EMBL" id="SFM51781.1"/>
    </source>
</evidence>